<dbReference type="RefSeq" id="WP_090538439.1">
    <property type="nucleotide sequence ID" value="NZ_FOYD01000004.1"/>
</dbReference>
<dbReference type="Proteomes" id="UP000242815">
    <property type="component" value="Unassembled WGS sequence"/>
</dbReference>
<proteinExistence type="predicted"/>
<evidence type="ECO:0000313" key="4">
    <source>
        <dbReference type="Proteomes" id="UP000242815"/>
    </source>
</evidence>
<dbReference type="OrthoDB" id="5289737at2"/>
<dbReference type="PANTHER" id="PTHR33055:SF3">
    <property type="entry name" value="PUTATIVE TRANSPOSASE FOR IS117-RELATED"/>
    <property type="match status" value="1"/>
</dbReference>
<dbReference type="InterPro" id="IPR002525">
    <property type="entry name" value="Transp_IS110-like_N"/>
</dbReference>
<dbReference type="Pfam" id="PF02371">
    <property type="entry name" value="Transposase_20"/>
    <property type="match status" value="1"/>
</dbReference>
<dbReference type="AlphaFoldDB" id="A0A1I6BG31"/>
<dbReference type="GO" id="GO:0004803">
    <property type="term" value="F:transposase activity"/>
    <property type="evidence" value="ECO:0007669"/>
    <property type="project" value="InterPro"/>
</dbReference>
<dbReference type="GO" id="GO:0006313">
    <property type="term" value="P:DNA transposition"/>
    <property type="evidence" value="ECO:0007669"/>
    <property type="project" value="InterPro"/>
</dbReference>
<sequence>MNQSMTIGIDLAKHVFFVAALDGSGKPPRRKKLRRHEVLSFLANHPGAVVGMEACSGAHHWAREIRALGHGVQLLPAQHVKAYLRGQKNDHNDALAIAEAVQHGRIRCVEIKTVDQQLDQSLHRLRQALVTEQTGLINRTRALLAEHGVDLPEGKHRFRQAVIAQLEDAQNGQPWRLRGLLGRQYQLFIALEQELAWYEREIKTKAAENEACQRLMSVPGYGPIVSSAFYGRLGSGQQFRCGRDVAAALGLVPKQYSTGGKTVLGGISKRGDRHLRALLVHGARAVARYAKERDDRPSRWVCSLIERRGYNKAVVALANKLARIGWAVVVRGQPYQAIAA</sequence>
<dbReference type="Pfam" id="PF01548">
    <property type="entry name" value="DEDD_Tnp_IS110"/>
    <property type="match status" value="1"/>
</dbReference>
<reference evidence="3 4" key="1">
    <citation type="submission" date="2016-10" db="EMBL/GenBank/DDBJ databases">
        <authorList>
            <person name="de Groot N.N."/>
        </authorList>
    </citation>
    <scope>NUCLEOTIDE SEQUENCE [LARGE SCALE GENOMIC DNA]</scope>
    <source>
        <strain evidence="3 4">JCM 18415</strain>
    </source>
</reference>
<protein>
    <submittedName>
        <fullName evidence="3">Transposase</fullName>
    </submittedName>
</protein>
<dbReference type="PANTHER" id="PTHR33055">
    <property type="entry name" value="TRANSPOSASE FOR INSERTION SEQUENCE ELEMENT IS1111A"/>
    <property type="match status" value="1"/>
</dbReference>
<name>A0A1I6BG31_9GAMM</name>
<dbReference type="EMBL" id="FOYD01000004">
    <property type="protein sequence ID" value="SFQ79874.1"/>
    <property type="molecule type" value="Genomic_DNA"/>
</dbReference>
<evidence type="ECO:0000259" key="2">
    <source>
        <dbReference type="Pfam" id="PF02371"/>
    </source>
</evidence>
<dbReference type="InterPro" id="IPR047650">
    <property type="entry name" value="Transpos_IS110"/>
</dbReference>
<dbReference type="NCBIfam" id="NF033542">
    <property type="entry name" value="transpos_IS110"/>
    <property type="match status" value="1"/>
</dbReference>
<accession>A0A1I6BG31</accession>
<dbReference type="InterPro" id="IPR003346">
    <property type="entry name" value="Transposase_20"/>
</dbReference>
<dbReference type="GO" id="GO:0003677">
    <property type="term" value="F:DNA binding"/>
    <property type="evidence" value="ECO:0007669"/>
    <property type="project" value="InterPro"/>
</dbReference>
<feature type="domain" description="Transposase IS110-like N-terminal" evidence="1">
    <location>
        <begin position="7"/>
        <end position="146"/>
    </location>
</feature>
<feature type="domain" description="Transposase IS116/IS110/IS902 C-terminal" evidence="2">
    <location>
        <begin position="212"/>
        <end position="292"/>
    </location>
</feature>
<organism evidence="3 4">
    <name type="scientific">Halopseudomonas formosensis</name>
    <dbReference type="NCBI Taxonomy" id="1002526"/>
    <lineage>
        <taxon>Bacteria</taxon>
        <taxon>Pseudomonadati</taxon>
        <taxon>Pseudomonadota</taxon>
        <taxon>Gammaproteobacteria</taxon>
        <taxon>Pseudomonadales</taxon>
        <taxon>Pseudomonadaceae</taxon>
        <taxon>Halopseudomonas</taxon>
    </lineage>
</organism>
<gene>
    <name evidence="3" type="ORF">SAMN05216578_1043</name>
</gene>
<evidence type="ECO:0000259" key="1">
    <source>
        <dbReference type="Pfam" id="PF01548"/>
    </source>
</evidence>
<evidence type="ECO:0000313" key="3">
    <source>
        <dbReference type="EMBL" id="SFQ79874.1"/>
    </source>
</evidence>